<protein>
    <recommendedName>
        <fullName evidence="3">FR47-like domain-containing protein</fullName>
    </recommendedName>
</protein>
<reference evidence="1" key="1">
    <citation type="journal article" date="2021" name="Nat. Commun.">
        <title>Genetic determinants of endophytism in the Arabidopsis root mycobiome.</title>
        <authorList>
            <person name="Mesny F."/>
            <person name="Miyauchi S."/>
            <person name="Thiergart T."/>
            <person name="Pickel B."/>
            <person name="Atanasova L."/>
            <person name="Karlsson M."/>
            <person name="Huettel B."/>
            <person name="Barry K.W."/>
            <person name="Haridas S."/>
            <person name="Chen C."/>
            <person name="Bauer D."/>
            <person name="Andreopoulos W."/>
            <person name="Pangilinan J."/>
            <person name="LaButti K."/>
            <person name="Riley R."/>
            <person name="Lipzen A."/>
            <person name="Clum A."/>
            <person name="Drula E."/>
            <person name="Henrissat B."/>
            <person name="Kohler A."/>
            <person name="Grigoriev I.V."/>
            <person name="Martin F.M."/>
            <person name="Hacquard S."/>
        </authorList>
    </citation>
    <scope>NUCLEOTIDE SEQUENCE</scope>
    <source>
        <strain evidence="1">MPI-SDFR-AT-0117</strain>
    </source>
</reference>
<evidence type="ECO:0000313" key="2">
    <source>
        <dbReference type="Proteomes" id="UP000770015"/>
    </source>
</evidence>
<dbReference type="Gene3D" id="3.40.630.30">
    <property type="match status" value="1"/>
</dbReference>
<proteinExistence type="predicted"/>
<dbReference type="PANTHER" id="PTHR20958:SF6">
    <property type="entry name" value="GLYCINE N-ACYLTRANSFERASE-LIKE PROTEIN"/>
    <property type="match status" value="1"/>
</dbReference>
<dbReference type="OrthoDB" id="61870at2759"/>
<dbReference type="AlphaFoldDB" id="A0A9P8VB35"/>
<dbReference type="EMBL" id="JAGSXJ010000013">
    <property type="protein sequence ID" value="KAH6686476.1"/>
    <property type="molecule type" value="Genomic_DNA"/>
</dbReference>
<name>A0A9P8VB35_9PEZI</name>
<dbReference type="PANTHER" id="PTHR20958">
    <property type="entry name" value="GLYCINE N-ACYLTRANSFERASE-LIKE PROTEIN"/>
    <property type="match status" value="1"/>
</dbReference>
<sequence length="318" mass="35018">MTSDPYPVQVFNDVPPGLLRLLQAHLPRSITLLRRLQFTTFPNGKTDVGRIVVASDVPLPEIDTPGQGVPTTRHFAATYIDPSRGLETNMWFYSTYEDSHGFITAAPPLSPEDNTLCRRQIMAVLNEARRQGRDYPVQPLPAPDHILVGSLNNCIRDVARENGIRFGARPGAEYEKFIFNVDDLPEQRSLPDGMVWADAGPGDCELAKSRTSIPRTVKLLQTLPSQFIKLEDGTPVAWAFLGVDGSFSGVHCEEPFRKRGLAKAVGAKLIREKTSAYGQDSYSAADVAPENVSSQAMCRSLGGKVHWAGSWSLINIRD</sequence>
<organism evidence="1 2">
    <name type="scientific">Plectosphaerella plurivora</name>
    <dbReference type="NCBI Taxonomy" id="936078"/>
    <lineage>
        <taxon>Eukaryota</taxon>
        <taxon>Fungi</taxon>
        <taxon>Dikarya</taxon>
        <taxon>Ascomycota</taxon>
        <taxon>Pezizomycotina</taxon>
        <taxon>Sordariomycetes</taxon>
        <taxon>Hypocreomycetidae</taxon>
        <taxon>Glomerellales</taxon>
        <taxon>Plectosphaerellaceae</taxon>
        <taxon>Plectosphaerella</taxon>
    </lineage>
</organism>
<dbReference type="Proteomes" id="UP000770015">
    <property type="component" value="Unassembled WGS sequence"/>
</dbReference>
<keyword evidence="2" id="KW-1185">Reference proteome</keyword>
<accession>A0A9P8VB35</accession>
<gene>
    <name evidence="1" type="ORF">F5X68DRAFT_240827</name>
</gene>
<dbReference type="SUPFAM" id="SSF55729">
    <property type="entry name" value="Acyl-CoA N-acyltransferases (Nat)"/>
    <property type="match status" value="1"/>
</dbReference>
<dbReference type="InterPro" id="IPR016181">
    <property type="entry name" value="Acyl_CoA_acyltransferase"/>
</dbReference>
<comment type="caution">
    <text evidence="1">The sequence shown here is derived from an EMBL/GenBank/DDBJ whole genome shotgun (WGS) entry which is preliminary data.</text>
</comment>
<evidence type="ECO:0000313" key="1">
    <source>
        <dbReference type="EMBL" id="KAH6686476.1"/>
    </source>
</evidence>
<evidence type="ECO:0008006" key="3">
    <source>
        <dbReference type="Google" id="ProtNLM"/>
    </source>
</evidence>
<dbReference type="InterPro" id="IPR053225">
    <property type="entry name" value="Acyl-CoA_N-acyltransferase"/>
</dbReference>